<dbReference type="InterPro" id="IPR051288">
    <property type="entry name" value="Serum_paraoxonase/arylesterase"/>
</dbReference>
<evidence type="ECO:0000256" key="3">
    <source>
        <dbReference type="ARBA" id="ARBA00023157"/>
    </source>
</evidence>
<feature type="non-terminal residue" evidence="5">
    <location>
        <position position="303"/>
    </location>
</feature>
<protein>
    <submittedName>
        <fullName evidence="5">PON1-like protein</fullName>
    </submittedName>
</protein>
<keyword evidence="4" id="KW-0325">Glycoprotein</keyword>
<keyword evidence="6" id="KW-1185">Reference proteome</keyword>
<dbReference type="Proteomes" id="UP001164746">
    <property type="component" value="Chromosome 13"/>
</dbReference>
<keyword evidence="3" id="KW-1015">Disulfide bond</keyword>
<dbReference type="EMBL" id="CP111024">
    <property type="protein sequence ID" value="WAR23856.1"/>
    <property type="molecule type" value="Genomic_DNA"/>
</dbReference>
<organism evidence="5 6">
    <name type="scientific">Mya arenaria</name>
    <name type="common">Soft-shell clam</name>
    <dbReference type="NCBI Taxonomy" id="6604"/>
    <lineage>
        <taxon>Eukaryota</taxon>
        <taxon>Metazoa</taxon>
        <taxon>Spiralia</taxon>
        <taxon>Lophotrochozoa</taxon>
        <taxon>Mollusca</taxon>
        <taxon>Bivalvia</taxon>
        <taxon>Autobranchia</taxon>
        <taxon>Heteroconchia</taxon>
        <taxon>Euheterodonta</taxon>
        <taxon>Imparidentia</taxon>
        <taxon>Neoheterodontei</taxon>
        <taxon>Myida</taxon>
        <taxon>Myoidea</taxon>
        <taxon>Myidae</taxon>
        <taxon>Mya</taxon>
    </lineage>
</organism>
<dbReference type="InterPro" id="IPR002640">
    <property type="entry name" value="Arylesterase"/>
</dbReference>
<evidence type="ECO:0000256" key="4">
    <source>
        <dbReference type="ARBA" id="ARBA00023180"/>
    </source>
</evidence>
<evidence type="ECO:0000313" key="5">
    <source>
        <dbReference type="EMBL" id="WAR23856.1"/>
    </source>
</evidence>
<comment type="similarity">
    <text evidence="1">Belongs to the paraoxonase family.</text>
</comment>
<evidence type="ECO:0000313" key="6">
    <source>
        <dbReference type="Proteomes" id="UP001164746"/>
    </source>
</evidence>
<dbReference type="InterPro" id="IPR011042">
    <property type="entry name" value="6-blade_b-propeller_TolB-like"/>
</dbReference>
<dbReference type="SUPFAM" id="SSF63829">
    <property type="entry name" value="Calcium-dependent phosphotriesterase"/>
    <property type="match status" value="1"/>
</dbReference>
<gene>
    <name evidence="5" type="ORF">MAR_037525</name>
</gene>
<reference evidence="5" key="1">
    <citation type="submission" date="2022-11" db="EMBL/GenBank/DDBJ databases">
        <title>Centuries of genome instability and evolution in soft-shell clam transmissible cancer (bioRxiv).</title>
        <authorList>
            <person name="Hart S.F.M."/>
            <person name="Yonemitsu M.A."/>
            <person name="Giersch R.M."/>
            <person name="Beal B.F."/>
            <person name="Arriagada G."/>
            <person name="Davis B.W."/>
            <person name="Ostrander E.A."/>
            <person name="Goff S.P."/>
            <person name="Metzger M.J."/>
        </authorList>
    </citation>
    <scope>NUCLEOTIDE SEQUENCE</scope>
    <source>
        <strain evidence="5">MELC-2E11</strain>
        <tissue evidence="5">Siphon/mantle</tissue>
    </source>
</reference>
<evidence type="ECO:0000256" key="1">
    <source>
        <dbReference type="ARBA" id="ARBA00008595"/>
    </source>
</evidence>
<dbReference type="PANTHER" id="PTHR11799:SF12">
    <property type="entry name" value="PARAOXONASE-RELATED"/>
    <property type="match status" value="1"/>
</dbReference>
<name>A0ABY7FT00_MYAAR</name>
<dbReference type="Gene3D" id="2.120.10.30">
    <property type="entry name" value="TolB, C-terminal domain"/>
    <property type="match status" value="1"/>
</dbReference>
<proteinExistence type="inferred from homology"/>
<dbReference type="PANTHER" id="PTHR11799">
    <property type="entry name" value="PARAOXONASE"/>
    <property type="match status" value="1"/>
</dbReference>
<keyword evidence="2" id="KW-0378">Hydrolase</keyword>
<dbReference type="Pfam" id="PF01731">
    <property type="entry name" value="Arylesterase"/>
    <property type="match status" value="1"/>
</dbReference>
<sequence>DWADFSRKIIPKVRPGQCQFARKEGGTEDLTYIGDGIFLASGGFEWEGDVGKILSINVSGDKSVMTPLAIRDAPNIDGFMVRNHGISAWRDPESGTLYLYVLTHPKPVTSSTDRVEVFEVVQKGLHLRYIRTIVDPSFTFMNDLVAVGRDQFYITRYNWFRSTWWIRFAHWFHIREGAILFYDGQHVVRAVPDSYFLSNEQTEYVDSGVDNIEVDQETGDLWIGSHPVTHRIVDIFGWFGKLPAAQVLRIKIRDGVMTSLEEIYADDGDELMASTVAAYGAGKLVIGSVFKQTVVCDVNYLTE</sequence>
<evidence type="ECO:0000256" key="2">
    <source>
        <dbReference type="ARBA" id="ARBA00022801"/>
    </source>
</evidence>
<accession>A0ABY7FT00</accession>